<keyword evidence="2" id="KW-1185">Reference proteome</keyword>
<dbReference type="Proteomes" id="UP001320706">
    <property type="component" value="Unassembled WGS sequence"/>
</dbReference>
<protein>
    <submittedName>
        <fullName evidence="1">Uncharacterized protein</fullName>
    </submittedName>
</protein>
<gene>
    <name evidence="1" type="ORF">M8818_001804</name>
</gene>
<comment type="caution">
    <text evidence="1">The sequence shown here is derived from an EMBL/GenBank/DDBJ whole genome shotgun (WGS) entry which is preliminary data.</text>
</comment>
<reference evidence="1" key="1">
    <citation type="submission" date="2024-02" db="EMBL/GenBank/DDBJ databases">
        <title>Metagenome Assembled Genome of Zalaria obscura JY119.</title>
        <authorList>
            <person name="Vighnesh L."/>
            <person name="Jagadeeshwari U."/>
            <person name="Venkata Ramana C."/>
            <person name="Sasikala C."/>
        </authorList>
    </citation>
    <scope>NUCLEOTIDE SEQUENCE</scope>
    <source>
        <strain evidence="1">JY119</strain>
    </source>
</reference>
<accession>A0ACC3SJF1</accession>
<sequence>MLFHVAIYTTRAHLLICDFQLRAAPWGSSQRRMSARLAISLHTAYLTGIPNSLETNACPTRASAEEPRANYQDAISP</sequence>
<proteinExistence type="predicted"/>
<evidence type="ECO:0000313" key="1">
    <source>
        <dbReference type="EMBL" id="KAK8216841.1"/>
    </source>
</evidence>
<organism evidence="1 2">
    <name type="scientific">Zalaria obscura</name>
    <dbReference type="NCBI Taxonomy" id="2024903"/>
    <lineage>
        <taxon>Eukaryota</taxon>
        <taxon>Fungi</taxon>
        <taxon>Dikarya</taxon>
        <taxon>Ascomycota</taxon>
        <taxon>Pezizomycotina</taxon>
        <taxon>Dothideomycetes</taxon>
        <taxon>Dothideomycetidae</taxon>
        <taxon>Dothideales</taxon>
        <taxon>Zalariaceae</taxon>
        <taxon>Zalaria</taxon>
    </lineage>
</organism>
<evidence type="ECO:0000313" key="2">
    <source>
        <dbReference type="Proteomes" id="UP001320706"/>
    </source>
</evidence>
<dbReference type="EMBL" id="JAMKPW020000007">
    <property type="protein sequence ID" value="KAK8216841.1"/>
    <property type="molecule type" value="Genomic_DNA"/>
</dbReference>
<name>A0ACC3SJF1_9PEZI</name>